<dbReference type="InterPro" id="IPR015590">
    <property type="entry name" value="Aldehyde_DH_dom"/>
</dbReference>
<evidence type="ECO:0000256" key="3">
    <source>
        <dbReference type="ARBA" id="ARBA00050769"/>
    </source>
</evidence>
<dbReference type="Pfam" id="PF00171">
    <property type="entry name" value="Aldedh"/>
    <property type="match status" value="1"/>
</dbReference>
<evidence type="ECO:0000313" key="7">
    <source>
        <dbReference type="EMBL" id="QDT13014.1"/>
    </source>
</evidence>
<dbReference type="InterPro" id="IPR016163">
    <property type="entry name" value="Ald_DH_C"/>
</dbReference>
<dbReference type="InterPro" id="IPR016162">
    <property type="entry name" value="Ald_DH_N"/>
</dbReference>
<gene>
    <name evidence="7" type="primary">aldH</name>
    <name evidence="7" type="ORF">K239x_50290</name>
</gene>
<dbReference type="Gene3D" id="3.40.605.10">
    <property type="entry name" value="Aldehyde Dehydrogenase, Chain A, domain 1"/>
    <property type="match status" value="1"/>
</dbReference>
<dbReference type="Gene3D" id="3.40.309.10">
    <property type="entry name" value="Aldehyde Dehydrogenase, Chain A, domain 2"/>
    <property type="match status" value="1"/>
</dbReference>
<feature type="domain" description="Aldehyde dehydrogenase" evidence="6">
    <location>
        <begin position="17"/>
        <end position="428"/>
    </location>
</feature>
<dbReference type="InterPro" id="IPR050740">
    <property type="entry name" value="Aldehyde_DH_Superfamily"/>
</dbReference>
<organism evidence="7 8">
    <name type="scientific">Stieleria marina</name>
    <dbReference type="NCBI Taxonomy" id="1930275"/>
    <lineage>
        <taxon>Bacteria</taxon>
        <taxon>Pseudomonadati</taxon>
        <taxon>Planctomycetota</taxon>
        <taxon>Planctomycetia</taxon>
        <taxon>Pirellulales</taxon>
        <taxon>Pirellulaceae</taxon>
        <taxon>Stieleria</taxon>
    </lineage>
</organism>
<dbReference type="InterPro" id="IPR016161">
    <property type="entry name" value="Ald_DH/histidinol_DH"/>
</dbReference>
<evidence type="ECO:0000256" key="2">
    <source>
        <dbReference type="ARBA" id="ARBA00023002"/>
    </source>
</evidence>
<accession>A0A517P0W9</accession>
<dbReference type="InterPro" id="IPR044151">
    <property type="entry name" value="ALDH_KGSADH"/>
</dbReference>
<dbReference type="OrthoDB" id="9770537at2"/>
<keyword evidence="8" id="KW-1185">Reference proteome</keyword>
<comment type="catalytic activity">
    <reaction evidence="3">
        <text>2,5-dioxopentanoate + NAD(+) + H2O = 2-oxoglutarate + NADH + 2 H(+)</text>
        <dbReference type="Rhea" id="RHEA:47152"/>
        <dbReference type="ChEBI" id="CHEBI:15377"/>
        <dbReference type="ChEBI" id="CHEBI:15378"/>
        <dbReference type="ChEBI" id="CHEBI:16810"/>
        <dbReference type="ChEBI" id="CHEBI:57540"/>
        <dbReference type="ChEBI" id="CHEBI:57945"/>
        <dbReference type="ChEBI" id="CHEBI:58136"/>
    </reaction>
</comment>
<dbReference type="RefSeq" id="WP_145420817.1">
    <property type="nucleotide sequence ID" value="NZ_CP036526.1"/>
</dbReference>
<proteinExistence type="inferred from homology"/>
<dbReference type="PANTHER" id="PTHR43353">
    <property type="entry name" value="SUCCINATE-SEMIALDEHYDE DEHYDROGENASE, MITOCHONDRIAL"/>
    <property type="match status" value="1"/>
</dbReference>
<dbReference type="SUPFAM" id="SSF53720">
    <property type="entry name" value="ALDH-like"/>
    <property type="match status" value="1"/>
</dbReference>
<dbReference type="FunFam" id="3.40.605.10:FF:000037">
    <property type="entry name" value="NADP-dependent fatty aldehyde dehydrogenase"/>
    <property type="match status" value="1"/>
</dbReference>
<sequence length="531" mass="55518">MSTATSTVRPVLIAGQWRDADHRDTFQATDPNSNEKLSAEFPVSTWADCDAALDAATDAARQLRRLPASKIADFMECYADRIDAAKDALSDAAFAETGLARSPRLADVELPRTSNQLRAAAAACRSGDWAGATIDTATGIRSCLSQLGPVCVFGPNNFPFAFGSVSGGDFAAAIAAGNPVIGKANSSHPETTRLFAIEAAKALEETGLPAATVQLIYRTSHADGERLVSDPRMGATGYTGSRSAGLTLKAAADKAGKPIYLELSSVNPVVITPGALAERSEDILGQFVTSALMGTGQFCTNPGVVMLLNDASTDSFVDAVKEKFASAAAGTLLSPAVAKSLSSSVQKLCEYGAELLTGGGDIESGRCAYANTLLKVSGKTFLENPEGFQTEAFGNASLFVVAESIDELCQAIEQLEGNLTGCIYSATDGSDDEACDKIAFELEPKVGRILNDKMPTGVAVSAAMNHGGPYPATGHPGFTAVGVPGSLVRFGKLTSFDNIRPNRLPQLLQDKNPTGTTWRLIDGDWTQNKVG</sequence>
<dbReference type="CDD" id="cd07129">
    <property type="entry name" value="ALDH_KGSADH"/>
    <property type="match status" value="1"/>
</dbReference>
<keyword evidence="2 7" id="KW-0560">Oxidoreductase</keyword>
<comment type="catalytic activity">
    <reaction evidence="4">
        <text>2,5-dioxopentanoate + NADP(+) + H2O = 2-oxoglutarate + NADPH + 2 H(+)</text>
        <dbReference type="Rhea" id="RHEA:11296"/>
        <dbReference type="ChEBI" id="CHEBI:15377"/>
        <dbReference type="ChEBI" id="CHEBI:15378"/>
        <dbReference type="ChEBI" id="CHEBI:16810"/>
        <dbReference type="ChEBI" id="CHEBI:57783"/>
        <dbReference type="ChEBI" id="CHEBI:58136"/>
        <dbReference type="ChEBI" id="CHEBI:58349"/>
        <dbReference type="EC" id="1.2.1.26"/>
    </reaction>
</comment>
<protein>
    <recommendedName>
        <fullName evidence="5">2,5-dioxovalerate dehydrogenase</fullName>
        <ecNumber evidence="5">1.2.1.26</ecNumber>
    </recommendedName>
</protein>
<reference evidence="7 8" key="1">
    <citation type="submission" date="2019-02" db="EMBL/GenBank/DDBJ databases">
        <title>Deep-cultivation of Planctomycetes and their phenomic and genomic characterization uncovers novel biology.</title>
        <authorList>
            <person name="Wiegand S."/>
            <person name="Jogler M."/>
            <person name="Boedeker C."/>
            <person name="Pinto D."/>
            <person name="Vollmers J."/>
            <person name="Rivas-Marin E."/>
            <person name="Kohn T."/>
            <person name="Peeters S.H."/>
            <person name="Heuer A."/>
            <person name="Rast P."/>
            <person name="Oberbeckmann S."/>
            <person name="Bunk B."/>
            <person name="Jeske O."/>
            <person name="Meyerdierks A."/>
            <person name="Storesund J.E."/>
            <person name="Kallscheuer N."/>
            <person name="Luecker S."/>
            <person name="Lage O.M."/>
            <person name="Pohl T."/>
            <person name="Merkel B.J."/>
            <person name="Hornburger P."/>
            <person name="Mueller R.-W."/>
            <person name="Bruemmer F."/>
            <person name="Labrenz M."/>
            <person name="Spormann A.M."/>
            <person name="Op den Camp H."/>
            <person name="Overmann J."/>
            <person name="Amann R."/>
            <person name="Jetten M.S.M."/>
            <person name="Mascher T."/>
            <person name="Medema M.H."/>
            <person name="Devos D.P."/>
            <person name="Kaster A.-K."/>
            <person name="Ovreas L."/>
            <person name="Rohde M."/>
            <person name="Galperin M.Y."/>
            <person name="Jogler C."/>
        </authorList>
    </citation>
    <scope>NUCLEOTIDE SEQUENCE [LARGE SCALE GENOMIC DNA]</scope>
    <source>
        <strain evidence="7 8">K23_9</strain>
    </source>
</reference>
<evidence type="ECO:0000256" key="4">
    <source>
        <dbReference type="ARBA" id="ARBA00051918"/>
    </source>
</evidence>
<comment type="similarity">
    <text evidence="1">Belongs to the aldehyde dehydrogenase family.</text>
</comment>
<dbReference type="GO" id="GO:0047533">
    <property type="term" value="F:2,5-dioxovalerate dehydrogenase (NADP+) activity"/>
    <property type="evidence" value="ECO:0007669"/>
    <property type="project" value="UniProtKB-EC"/>
</dbReference>
<dbReference type="PANTHER" id="PTHR43353:SF3">
    <property type="entry name" value="ALDEHYDE DEHYDROGENASE-RELATED"/>
    <property type="match status" value="1"/>
</dbReference>
<dbReference type="EC" id="1.2.1.26" evidence="5"/>
<evidence type="ECO:0000256" key="5">
    <source>
        <dbReference type="ARBA" id="ARBA00067023"/>
    </source>
</evidence>
<evidence type="ECO:0000256" key="1">
    <source>
        <dbReference type="ARBA" id="ARBA00009986"/>
    </source>
</evidence>
<dbReference type="EMBL" id="CP036526">
    <property type="protein sequence ID" value="QDT13014.1"/>
    <property type="molecule type" value="Genomic_DNA"/>
</dbReference>
<evidence type="ECO:0000259" key="6">
    <source>
        <dbReference type="Pfam" id="PF00171"/>
    </source>
</evidence>
<dbReference type="Proteomes" id="UP000319817">
    <property type="component" value="Chromosome"/>
</dbReference>
<evidence type="ECO:0000313" key="8">
    <source>
        <dbReference type="Proteomes" id="UP000319817"/>
    </source>
</evidence>
<dbReference type="AlphaFoldDB" id="A0A517P0W9"/>
<name>A0A517P0W9_9BACT</name>